<gene>
    <name evidence="2" type="ORF">GJU42_05850</name>
    <name evidence="3" type="ORF">SAMN06265349_1011173</name>
</gene>
<evidence type="ECO:0000313" key="5">
    <source>
        <dbReference type="Proteomes" id="UP000468990"/>
    </source>
</evidence>
<evidence type="ECO:0000313" key="3">
    <source>
        <dbReference type="EMBL" id="SMO47872.1"/>
    </source>
</evidence>
<dbReference type="Proteomes" id="UP000468990">
    <property type="component" value="Unassembled WGS sequence"/>
</dbReference>
<reference evidence="3 4" key="1">
    <citation type="submission" date="2017-05" db="EMBL/GenBank/DDBJ databases">
        <authorList>
            <person name="Varghese N."/>
            <person name="Submissions S."/>
        </authorList>
    </citation>
    <scope>NUCLEOTIDE SEQUENCE [LARGE SCALE GENOMIC DNA]</scope>
    <source>
        <strain evidence="3 4">DSM 19382</strain>
    </source>
</reference>
<reference evidence="2 5" key="2">
    <citation type="submission" date="2019-11" db="EMBL/GenBank/DDBJ databases">
        <title>Flavobacterium resistens genome.</title>
        <authorList>
            <person name="Wilson V.M."/>
            <person name="Newman J.D."/>
        </authorList>
    </citation>
    <scope>NUCLEOTIDE SEQUENCE [LARGE SCALE GENOMIC DNA]</scope>
    <source>
        <strain evidence="2 5">DSM 19382</strain>
    </source>
</reference>
<evidence type="ECO:0000256" key="1">
    <source>
        <dbReference type="SAM" id="SignalP"/>
    </source>
</evidence>
<dbReference type="InterPro" id="IPR036909">
    <property type="entry name" value="Cyt_c-like_dom_sf"/>
</dbReference>
<keyword evidence="1" id="KW-0732">Signal</keyword>
<dbReference type="AlphaFoldDB" id="A0A521BLA1"/>
<proteinExistence type="predicted"/>
<protein>
    <submittedName>
        <fullName evidence="2 3">Cytochrome c</fullName>
    </submittedName>
</protein>
<dbReference type="PROSITE" id="PS51257">
    <property type="entry name" value="PROKAR_LIPOPROTEIN"/>
    <property type="match status" value="1"/>
</dbReference>
<dbReference type="Proteomes" id="UP000317289">
    <property type="component" value="Unassembled WGS sequence"/>
</dbReference>
<organism evidence="3 4">
    <name type="scientific">Flavobacterium resistens</name>
    <dbReference type="NCBI Taxonomy" id="443612"/>
    <lineage>
        <taxon>Bacteria</taxon>
        <taxon>Pseudomonadati</taxon>
        <taxon>Bacteroidota</taxon>
        <taxon>Flavobacteriia</taxon>
        <taxon>Flavobacteriales</taxon>
        <taxon>Flavobacteriaceae</taxon>
        <taxon>Flavobacterium</taxon>
    </lineage>
</organism>
<dbReference type="EMBL" id="WKKG01000002">
    <property type="protein sequence ID" value="MRX67485.1"/>
    <property type="molecule type" value="Genomic_DNA"/>
</dbReference>
<keyword evidence="5" id="KW-1185">Reference proteome</keyword>
<accession>A0A521BLA1</accession>
<dbReference type="InterPro" id="IPR018588">
    <property type="entry name" value="Dihaem_cytochrome-c"/>
</dbReference>
<dbReference type="GO" id="GO:0020037">
    <property type="term" value="F:heme binding"/>
    <property type="evidence" value="ECO:0007669"/>
    <property type="project" value="InterPro"/>
</dbReference>
<dbReference type="Pfam" id="PF09626">
    <property type="entry name" value="DHC"/>
    <property type="match status" value="1"/>
</dbReference>
<feature type="signal peptide" evidence="1">
    <location>
        <begin position="1"/>
        <end position="25"/>
    </location>
</feature>
<name>A0A521BLA1_9FLAO</name>
<dbReference type="GO" id="GO:0009055">
    <property type="term" value="F:electron transfer activity"/>
    <property type="evidence" value="ECO:0007669"/>
    <property type="project" value="InterPro"/>
</dbReference>
<dbReference type="Gene3D" id="1.10.760.10">
    <property type="entry name" value="Cytochrome c-like domain"/>
    <property type="match status" value="1"/>
</dbReference>
<evidence type="ECO:0000313" key="2">
    <source>
        <dbReference type="EMBL" id="MRX67485.1"/>
    </source>
</evidence>
<dbReference type="EMBL" id="FXTA01000001">
    <property type="protein sequence ID" value="SMO47872.1"/>
    <property type="molecule type" value="Genomic_DNA"/>
</dbReference>
<feature type="chain" id="PRO_5043205583" evidence="1">
    <location>
        <begin position="26"/>
        <end position="103"/>
    </location>
</feature>
<dbReference type="RefSeq" id="WP_142449753.1">
    <property type="nucleotide sequence ID" value="NZ_FXTA01000001.1"/>
</dbReference>
<dbReference type="OrthoDB" id="679921at2"/>
<evidence type="ECO:0000313" key="4">
    <source>
        <dbReference type="Proteomes" id="UP000317289"/>
    </source>
</evidence>
<sequence>MKSKILTLAAIALFAASCGTKKAPATPPAAPAVTETAKAKELTPELAAGKSLYENSCAKCHKLYEPTKFTKEEWQPILVRMQKKAKLDDTNMASITNYIHSQL</sequence>
<dbReference type="SUPFAM" id="SSF46626">
    <property type="entry name" value="Cytochrome c"/>
    <property type="match status" value="1"/>
</dbReference>